<dbReference type="PROSITE" id="PS50885">
    <property type="entry name" value="HAMP"/>
    <property type="match status" value="1"/>
</dbReference>
<dbReference type="PANTHER" id="PTHR34220:SF7">
    <property type="entry name" value="SENSOR HISTIDINE KINASE YPDA"/>
    <property type="match status" value="1"/>
</dbReference>
<sequence length="603" mass="70236">MEGSALMRNPHFFNKVNDIPLSYKFMSIYLFCVLIPIISINILFFERISHNIKARELQNLEISLDRAKKDINGLIEGAVAISHAVATDRIMYEALDKKYGSPVDFYDAYNSLLKDKVNHYMPVNKQIEQISVYTTNESIQSGGNYFKLDESVRKSEWYNRLFAAGGKVLLYAYRDAAPYKNNYYIPHFSIISRLEAFDDASMFAKVLKIDLNLNKFYDVIVRERDYIQMYLINEKNQIVVSSIEGYQMDKNDAYTTFERDRLDRRKDSMLFDMPLGGVSYTSGWRLVGLANTDRMTNALKESRSFIILLAAASTLITSVLTAIMLRSYYYRVKRLSRHMEKVKNEKFDLIELHEGRDEIGELIRNFNRMTSKINSLINDVYKLEIQKKDLELERIRAELNFLQSQMNPHFLFNTLNAILVVCTRNHYTDVTEIIKSLSKILRRLLSWKDDLVSLQEEVLFTEMYLKIEKFRFGDKFSYHFAVDEEAFAYKIPKMSLQPLVENACKHGLQTIKSPGMIHISIRLNDDKLKVSITDNGIGMDSATIKKIMINMTSETEVSGNIGIRNVYRRLKLYYEERVRFDIASTPSEGTEIFFEIPLMRLTH</sequence>
<evidence type="ECO:0000256" key="2">
    <source>
        <dbReference type="ARBA" id="ARBA00022475"/>
    </source>
</evidence>
<feature type="coiled-coil region" evidence="7">
    <location>
        <begin position="50"/>
        <end position="77"/>
    </location>
</feature>
<evidence type="ECO:0000256" key="8">
    <source>
        <dbReference type="SAM" id="Phobius"/>
    </source>
</evidence>
<evidence type="ECO:0000259" key="9">
    <source>
        <dbReference type="PROSITE" id="PS50885"/>
    </source>
</evidence>
<keyword evidence="7" id="KW-0175">Coiled coil</keyword>
<keyword evidence="2" id="KW-1003">Cell membrane</keyword>
<keyword evidence="11" id="KW-1185">Reference proteome</keyword>
<evidence type="ECO:0000313" key="10">
    <source>
        <dbReference type="EMBL" id="MBD0382940.1"/>
    </source>
</evidence>
<dbReference type="InterPro" id="IPR010559">
    <property type="entry name" value="Sig_transdc_His_kin_internal"/>
</dbReference>
<dbReference type="PANTHER" id="PTHR34220">
    <property type="entry name" value="SENSOR HISTIDINE KINASE YPDA"/>
    <property type="match status" value="1"/>
</dbReference>
<keyword evidence="4" id="KW-0808">Transferase</keyword>
<accession>A0A926KVY3</accession>
<dbReference type="GO" id="GO:0000155">
    <property type="term" value="F:phosphorelay sensor kinase activity"/>
    <property type="evidence" value="ECO:0007669"/>
    <property type="project" value="InterPro"/>
</dbReference>
<dbReference type="InterPro" id="IPR003594">
    <property type="entry name" value="HATPase_dom"/>
</dbReference>
<dbReference type="Pfam" id="PF00672">
    <property type="entry name" value="HAMP"/>
    <property type="match status" value="1"/>
</dbReference>
<keyword evidence="8" id="KW-1133">Transmembrane helix</keyword>
<gene>
    <name evidence="10" type="ORF">ICC18_22785</name>
</gene>
<keyword evidence="5 10" id="KW-0418">Kinase</keyword>
<dbReference type="SUPFAM" id="SSF55874">
    <property type="entry name" value="ATPase domain of HSP90 chaperone/DNA topoisomerase II/histidine kinase"/>
    <property type="match status" value="1"/>
</dbReference>
<feature type="coiled-coil region" evidence="7">
    <location>
        <begin position="373"/>
        <end position="405"/>
    </location>
</feature>
<evidence type="ECO:0000256" key="6">
    <source>
        <dbReference type="ARBA" id="ARBA00023136"/>
    </source>
</evidence>
<evidence type="ECO:0000256" key="3">
    <source>
        <dbReference type="ARBA" id="ARBA00022553"/>
    </source>
</evidence>
<evidence type="ECO:0000256" key="4">
    <source>
        <dbReference type="ARBA" id="ARBA00022679"/>
    </source>
</evidence>
<dbReference type="Proteomes" id="UP000650466">
    <property type="component" value="Unassembled WGS sequence"/>
</dbReference>
<feature type="domain" description="HAMP" evidence="9">
    <location>
        <begin position="331"/>
        <end position="378"/>
    </location>
</feature>
<proteinExistence type="predicted"/>
<keyword evidence="8" id="KW-0812">Transmembrane</keyword>
<comment type="subcellular location">
    <subcellularLocation>
        <location evidence="1">Cell membrane</location>
        <topology evidence="1">Multi-pass membrane protein</topology>
    </subcellularLocation>
</comment>
<evidence type="ECO:0000256" key="7">
    <source>
        <dbReference type="SAM" id="Coils"/>
    </source>
</evidence>
<protein>
    <submittedName>
        <fullName evidence="10">Sensor histidine kinase</fullName>
    </submittedName>
</protein>
<feature type="transmembrane region" description="Helical" evidence="8">
    <location>
        <begin position="26"/>
        <end position="45"/>
    </location>
</feature>
<evidence type="ECO:0000256" key="1">
    <source>
        <dbReference type="ARBA" id="ARBA00004651"/>
    </source>
</evidence>
<dbReference type="EMBL" id="JACVVD010000009">
    <property type="protein sequence ID" value="MBD0382940.1"/>
    <property type="molecule type" value="Genomic_DNA"/>
</dbReference>
<comment type="caution">
    <text evidence="10">The sequence shown here is derived from an EMBL/GenBank/DDBJ whole genome shotgun (WGS) entry which is preliminary data.</text>
</comment>
<dbReference type="Gene3D" id="6.10.340.10">
    <property type="match status" value="1"/>
</dbReference>
<organism evidence="10 11">
    <name type="scientific">Paenibacillus sedimenti</name>
    <dbReference type="NCBI Taxonomy" id="2770274"/>
    <lineage>
        <taxon>Bacteria</taxon>
        <taxon>Bacillati</taxon>
        <taxon>Bacillota</taxon>
        <taxon>Bacilli</taxon>
        <taxon>Bacillales</taxon>
        <taxon>Paenibacillaceae</taxon>
        <taxon>Paenibacillus</taxon>
    </lineage>
</organism>
<reference evidence="10" key="1">
    <citation type="submission" date="2020-09" db="EMBL/GenBank/DDBJ databases">
        <title>Draft Genome Sequence of Paenibacillus sp. WST5.</title>
        <authorList>
            <person name="Bao Z."/>
        </authorList>
    </citation>
    <scope>NUCLEOTIDE SEQUENCE</scope>
    <source>
        <strain evidence="10">WST5</strain>
    </source>
</reference>
<dbReference type="SMART" id="SM00304">
    <property type="entry name" value="HAMP"/>
    <property type="match status" value="1"/>
</dbReference>
<name>A0A926KVY3_9BACL</name>
<evidence type="ECO:0000256" key="5">
    <source>
        <dbReference type="ARBA" id="ARBA00022777"/>
    </source>
</evidence>
<dbReference type="Gene3D" id="3.30.565.10">
    <property type="entry name" value="Histidine kinase-like ATPase, C-terminal domain"/>
    <property type="match status" value="1"/>
</dbReference>
<dbReference type="InterPro" id="IPR003660">
    <property type="entry name" value="HAMP_dom"/>
</dbReference>
<dbReference type="CDD" id="cd06225">
    <property type="entry name" value="HAMP"/>
    <property type="match status" value="1"/>
</dbReference>
<evidence type="ECO:0000313" key="11">
    <source>
        <dbReference type="Proteomes" id="UP000650466"/>
    </source>
</evidence>
<dbReference type="AlphaFoldDB" id="A0A926KVY3"/>
<keyword evidence="3" id="KW-0597">Phosphoprotein</keyword>
<dbReference type="InterPro" id="IPR050640">
    <property type="entry name" value="Bact_2-comp_sensor_kinase"/>
</dbReference>
<dbReference type="SUPFAM" id="SSF158472">
    <property type="entry name" value="HAMP domain-like"/>
    <property type="match status" value="1"/>
</dbReference>
<keyword evidence="6 8" id="KW-0472">Membrane</keyword>
<dbReference type="Pfam" id="PF06580">
    <property type="entry name" value="His_kinase"/>
    <property type="match status" value="1"/>
</dbReference>
<dbReference type="GO" id="GO:0005886">
    <property type="term" value="C:plasma membrane"/>
    <property type="evidence" value="ECO:0007669"/>
    <property type="project" value="UniProtKB-SubCell"/>
</dbReference>
<dbReference type="InterPro" id="IPR036890">
    <property type="entry name" value="HATPase_C_sf"/>
</dbReference>
<feature type="transmembrane region" description="Helical" evidence="8">
    <location>
        <begin position="307"/>
        <end position="329"/>
    </location>
</feature>
<dbReference type="Pfam" id="PF02518">
    <property type="entry name" value="HATPase_c"/>
    <property type="match status" value="1"/>
</dbReference>